<reference evidence="4" key="1">
    <citation type="submission" date="2016-10" db="EMBL/GenBank/DDBJ databases">
        <authorList>
            <person name="Wibberg D."/>
        </authorList>
    </citation>
    <scope>NUCLEOTIDE SEQUENCE [LARGE SCALE GENOMIC DNA]</scope>
</reference>
<evidence type="ECO:0000313" key="4">
    <source>
        <dbReference type="Proteomes" id="UP000187891"/>
    </source>
</evidence>
<feature type="region of interest" description="Disordered" evidence="1">
    <location>
        <begin position="422"/>
        <end position="441"/>
    </location>
</feature>
<gene>
    <name evidence="3" type="ORF">DSM25559_0347</name>
</gene>
<dbReference type="SUPFAM" id="SSF53098">
    <property type="entry name" value="Ribonuclease H-like"/>
    <property type="match status" value="1"/>
</dbReference>
<sequence>MPKVIDAKKDDEYSISEPGLAGRFRVLRQNKDGSVVLRNLASNEKKVVSYHSFAGMRGRSTAVRVVREGIETKTESLGPYHFLDVDDPRISIKERLKRTAARKRVSKARIYHLCLERFDEDPDATAYELSLTRFRNKMVLEAEELGFDWVPSVSQIRKALAKFGTAGNRPFGQILGRLGKHESASWPDWVINLKHGMIEYYWGEERASIETAKAKFITEYNEYCISNGLPTGGYPKDTTLTGWINNSETKELWEQKFGKRSAHKRHVGTVQSVKATRPLEYVLLDQTHTDLWLVITDAEGNIVGTARAWLVYALDVYSDMVLGAFLTFEPPSIYSLMKCIKLVCQPNYALEARFGAYKGATDGWGKPTWFVLDNGMENVGVSLKTVLQAVGVDVSYASLRTPEHKAKVERIFGTTNSLWHQLPGGRRGGKDKRGMEGDESRKKATLTLPQANRKLEEFIVTSWHVEAGDGGSKPAPARRWAAGITKSGRPTVDDARLFDSAAGMYGRAILTTNGVRHKGERFHSPALVSLLVRNMAFRAKKRKQRGPNQSIVLDINVFSDPMDCSFLNVLDDTTGQLVQLPNVYPDSTKGLSYAMSKEIRAYAERDNLEYHNDIDRARARWALYKEYEKKVKKSPSNKELRRFDRERLMLEDDFDVEEVRVDPSIHGMNGVAVPTTAPVSIRGERGLSPKGPKRGGKKTIAASVGKVNSRKRFQGIDETSAALTPPKPSVEIGSHLDADAYNLAAIESVRLNSESPDTDIPDDIQAYLNQRASNASRRL</sequence>
<organism evidence="3 4">
    <name type="scientific">Agrobacterium rosae</name>
    <dbReference type="NCBI Taxonomy" id="1972867"/>
    <lineage>
        <taxon>Bacteria</taxon>
        <taxon>Pseudomonadati</taxon>
        <taxon>Pseudomonadota</taxon>
        <taxon>Alphaproteobacteria</taxon>
        <taxon>Hyphomicrobiales</taxon>
        <taxon>Rhizobiaceae</taxon>
        <taxon>Rhizobium/Agrobacterium group</taxon>
        <taxon>Agrobacterium</taxon>
    </lineage>
</organism>
<dbReference type="GO" id="GO:0015074">
    <property type="term" value="P:DNA integration"/>
    <property type="evidence" value="ECO:0007669"/>
    <property type="project" value="InterPro"/>
</dbReference>
<accession>A0A1R3T9F9</accession>
<dbReference type="STRING" id="1907666.DSM25559_0347"/>
<feature type="region of interest" description="Disordered" evidence="1">
    <location>
        <begin position="681"/>
        <end position="700"/>
    </location>
</feature>
<evidence type="ECO:0000313" key="3">
    <source>
        <dbReference type="EMBL" id="SCX03761.1"/>
    </source>
</evidence>
<dbReference type="InterPro" id="IPR012337">
    <property type="entry name" value="RNaseH-like_sf"/>
</dbReference>
<dbReference type="PROSITE" id="PS50994">
    <property type="entry name" value="INTEGRASE"/>
    <property type="match status" value="1"/>
</dbReference>
<dbReference type="EMBL" id="FMUE01000001">
    <property type="protein sequence ID" value="SCX03761.1"/>
    <property type="molecule type" value="Genomic_DNA"/>
</dbReference>
<feature type="compositionally biased region" description="Basic and acidic residues" evidence="1">
    <location>
        <begin position="431"/>
        <end position="441"/>
    </location>
</feature>
<dbReference type="Gene3D" id="3.30.420.10">
    <property type="entry name" value="Ribonuclease H-like superfamily/Ribonuclease H"/>
    <property type="match status" value="1"/>
</dbReference>
<dbReference type="AlphaFoldDB" id="A0A1R3T9F9"/>
<dbReference type="InterPro" id="IPR036397">
    <property type="entry name" value="RNaseH_sf"/>
</dbReference>
<dbReference type="GO" id="GO:0003676">
    <property type="term" value="F:nucleic acid binding"/>
    <property type="evidence" value="ECO:0007669"/>
    <property type="project" value="InterPro"/>
</dbReference>
<evidence type="ECO:0000256" key="1">
    <source>
        <dbReference type="SAM" id="MobiDB-lite"/>
    </source>
</evidence>
<evidence type="ECO:0000259" key="2">
    <source>
        <dbReference type="PROSITE" id="PS50994"/>
    </source>
</evidence>
<name>A0A1R3T9F9_9HYPH</name>
<dbReference type="InterPro" id="IPR001584">
    <property type="entry name" value="Integrase_cat-core"/>
</dbReference>
<proteinExistence type="predicted"/>
<protein>
    <submittedName>
        <fullName evidence="3">Integrase core domain protein</fullName>
    </submittedName>
</protein>
<feature type="domain" description="Integrase catalytic" evidence="2">
    <location>
        <begin position="274"/>
        <end position="416"/>
    </location>
</feature>
<dbReference type="Proteomes" id="UP000187891">
    <property type="component" value="Unassembled WGS sequence"/>
</dbReference>
<dbReference type="RefSeq" id="WP_077117384.1">
    <property type="nucleotide sequence ID" value="NZ_FMUE01000001.1"/>
</dbReference>